<evidence type="ECO:0000313" key="2">
    <source>
        <dbReference type="Proteomes" id="UP000243350"/>
    </source>
</evidence>
<sequence length="43" mass="4984">MKISQISIFKLPKKHLNAYQQIMLLENLTSLLSNGFTLLECFN</sequence>
<gene>
    <name evidence="1" type="ORF">BUY48_10585</name>
</gene>
<dbReference type="AlphaFoldDB" id="A0A2T4KSP9"/>
<protein>
    <submittedName>
        <fullName evidence="1">Competence protein ComGB</fullName>
    </submittedName>
</protein>
<reference evidence="1 2" key="1">
    <citation type="journal article" date="2016" name="Front. Microbiol.">
        <title>Comprehensive Phylogenetic Analysis of Bovine Non-aureus Staphylococci Species Based on Whole-Genome Sequencing.</title>
        <authorList>
            <person name="Naushad S."/>
            <person name="Barkema H.W."/>
            <person name="Luby C."/>
            <person name="Condas L.A."/>
            <person name="Nobrega D.B."/>
            <person name="Carson D.A."/>
            <person name="De Buck J."/>
        </authorList>
    </citation>
    <scope>NUCLEOTIDE SEQUENCE [LARGE SCALE GENOMIC DNA]</scope>
    <source>
        <strain evidence="1 2">SNUC 4143</strain>
    </source>
</reference>
<evidence type="ECO:0000313" key="1">
    <source>
        <dbReference type="EMBL" id="PTF11325.1"/>
    </source>
</evidence>
<dbReference type="Proteomes" id="UP000243350">
    <property type="component" value="Unassembled WGS sequence"/>
</dbReference>
<comment type="caution">
    <text evidence="1">The sequence shown here is derived from an EMBL/GenBank/DDBJ whole genome shotgun (WGS) entry which is preliminary data.</text>
</comment>
<proteinExistence type="predicted"/>
<organism evidence="1 2">
    <name type="scientific">Staphylococcus devriesei</name>
    <dbReference type="NCBI Taxonomy" id="586733"/>
    <lineage>
        <taxon>Bacteria</taxon>
        <taxon>Bacillati</taxon>
        <taxon>Bacillota</taxon>
        <taxon>Bacilli</taxon>
        <taxon>Bacillales</taxon>
        <taxon>Staphylococcaceae</taxon>
        <taxon>Staphylococcus</taxon>
    </lineage>
</organism>
<accession>A0A2T4KSP9</accession>
<dbReference type="EMBL" id="PYZH01000097">
    <property type="protein sequence ID" value="PTF11325.1"/>
    <property type="molecule type" value="Genomic_DNA"/>
</dbReference>
<name>A0A2T4KSP9_9STAP</name>
<feature type="non-terminal residue" evidence="1">
    <location>
        <position position="43"/>
    </location>
</feature>